<keyword evidence="1" id="KW-1133">Transmembrane helix</keyword>
<evidence type="ECO:0000256" key="1">
    <source>
        <dbReference type="SAM" id="Phobius"/>
    </source>
</evidence>
<evidence type="ECO:0000313" key="3">
    <source>
        <dbReference type="Proteomes" id="UP000279446"/>
    </source>
</evidence>
<dbReference type="RefSeq" id="WP_127192307.1">
    <property type="nucleotide sequence ID" value="NZ_RZNY01000008.1"/>
</dbReference>
<proteinExistence type="predicted"/>
<gene>
    <name evidence="2" type="ORF">EJP82_12070</name>
</gene>
<dbReference type="EMBL" id="RZNY01000008">
    <property type="protein sequence ID" value="RUT46578.1"/>
    <property type="molecule type" value="Genomic_DNA"/>
</dbReference>
<keyword evidence="3" id="KW-1185">Reference proteome</keyword>
<feature type="transmembrane region" description="Helical" evidence="1">
    <location>
        <begin position="56"/>
        <end position="76"/>
    </location>
</feature>
<feature type="transmembrane region" description="Helical" evidence="1">
    <location>
        <begin position="32"/>
        <end position="50"/>
    </location>
</feature>
<protein>
    <submittedName>
        <fullName evidence="2">Uncharacterized protein</fullName>
    </submittedName>
</protein>
<sequence>MDYLLFFILFIVANLGFYIEMKYIMKLKKKEIIITLVISNLILLIALLTSNLILSFVLLGIGLLVSIGYTIYEFLFTSIDND</sequence>
<reference evidence="2 3" key="1">
    <citation type="submission" date="2018-12" db="EMBL/GenBank/DDBJ databases">
        <authorList>
            <person name="Sun L."/>
            <person name="Chen Z."/>
        </authorList>
    </citation>
    <scope>NUCLEOTIDE SEQUENCE [LARGE SCALE GENOMIC DNA]</scope>
    <source>
        <strain evidence="2 3">DSM 15890</strain>
    </source>
</reference>
<name>A0A433Y9X6_9BACL</name>
<feature type="transmembrane region" description="Helical" evidence="1">
    <location>
        <begin position="6"/>
        <end position="25"/>
    </location>
</feature>
<comment type="caution">
    <text evidence="2">The sequence shown here is derived from an EMBL/GenBank/DDBJ whole genome shotgun (WGS) entry which is preliminary data.</text>
</comment>
<dbReference type="Proteomes" id="UP000279446">
    <property type="component" value="Unassembled WGS sequence"/>
</dbReference>
<organism evidence="2 3">
    <name type="scientific">Paenibacillus anaericanus</name>
    <dbReference type="NCBI Taxonomy" id="170367"/>
    <lineage>
        <taxon>Bacteria</taxon>
        <taxon>Bacillati</taxon>
        <taxon>Bacillota</taxon>
        <taxon>Bacilli</taxon>
        <taxon>Bacillales</taxon>
        <taxon>Paenibacillaceae</taxon>
        <taxon>Paenibacillus</taxon>
    </lineage>
</organism>
<keyword evidence="1" id="KW-0812">Transmembrane</keyword>
<evidence type="ECO:0000313" key="2">
    <source>
        <dbReference type="EMBL" id="RUT46578.1"/>
    </source>
</evidence>
<accession>A0A433Y9X6</accession>
<keyword evidence="1" id="KW-0472">Membrane</keyword>
<dbReference type="AlphaFoldDB" id="A0A433Y9X6"/>